<feature type="region of interest" description="Disordered" evidence="9">
    <location>
        <begin position="89"/>
        <end position="125"/>
    </location>
</feature>
<dbReference type="CDD" id="cd11304">
    <property type="entry name" value="Cadherin_repeat"/>
    <property type="match status" value="3"/>
</dbReference>
<keyword evidence="5" id="KW-1133">Transmembrane helix</keyword>
<dbReference type="GO" id="GO:0016020">
    <property type="term" value="C:membrane"/>
    <property type="evidence" value="ECO:0007669"/>
    <property type="project" value="UniProtKB-SubCell"/>
</dbReference>
<keyword evidence="3" id="KW-0677">Repeat</keyword>
<dbReference type="InterPro" id="IPR015919">
    <property type="entry name" value="Cadherin-like_sf"/>
</dbReference>
<dbReference type="AlphaFoldDB" id="A0ABD2Q816"/>
<evidence type="ECO:0000256" key="7">
    <source>
        <dbReference type="ARBA" id="ARBA00023180"/>
    </source>
</evidence>
<name>A0ABD2Q816_9PLAT</name>
<gene>
    <name evidence="11" type="ORF">Ciccas_005747</name>
</gene>
<dbReference type="Gene3D" id="2.60.40.60">
    <property type="entry name" value="Cadherins"/>
    <property type="match status" value="4"/>
</dbReference>
<evidence type="ECO:0000256" key="9">
    <source>
        <dbReference type="SAM" id="MobiDB-lite"/>
    </source>
</evidence>
<evidence type="ECO:0000313" key="11">
    <source>
        <dbReference type="EMBL" id="KAL3315618.1"/>
    </source>
</evidence>
<organism evidence="11 12">
    <name type="scientific">Cichlidogyrus casuarinus</name>
    <dbReference type="NCBI Taxonomy" id="1844966"/>
    <lineage>
        <taxon>Eukaryota</taxon>
        <taxon>Metazoa</taxon>
        <taxon>Spiralia</taxon>
        <taxon>Lophotrochozoa</taxon>
        <taxon>Platyhelminthes</taxon>
        <taxon>Monogenea</taxon>
        <taxon>Monopisthocotylea</taxon>
        <taxon>Dactylogyridea</taxon>
        <taxon>Ancyrocephalidae</taxon>
        <taxon>Cichlidogyrus</taxon>
    </lineage>
</organism>
<accession>A0ABD2Q816</accession>
<dbReference type="InterPro" id="IPR002126">
    <property type="entry name" value="Cadherin-like_dom"/>
</dbReference>
<dbReference type="GO" id="GO:0005509">
    <property type="term" value="F:calcium ion binding"/>
    <property type="evidence" value="ECO:0007669"/>
    <property type="project" value="UniProtKB-UniRule"/>
</dbReference>
<evidence type="ECO:0000313" key="12">
    <source>
        <dbReference type="Proteomes" id="UP001626550"/>
    </source>
</evidence>
<evidence type="ECO:0000259" key="10">
    <source>
        <dbReference type="PROSITE" id="PS50268"/>
    </source>
</evidence>
<feature type="domain" description="Cadherin" evidence="10">
    <location>
        <begin position="474"/>
        <end position="573"/>
    </location>
</feature>
<evidence type="ECO:0000256" key="4">
    <source>
        <dbReference type="ARBA" id="ARBA00022837"/>
    </source>
</evidence>
<comment type="subcellular location">
    <subcellularLocation>
        <location evidence="1">Membrane</location>
        <topology evidence="1">Single-pass membrane protein</topology>
    </subcellularLocation>
</comment>
<sequence>MSKNRTDFVLYGDKVRLKERYPVLGSKKRGCHSAPLFPLNRPQRKQLEREVSTVTNAVQFNFQIPSREIIRNVPQPNFEDMRASFLRLLRQGPEKPRPKSVTYKSSYEETKVEDPTTRPRSAPTDNKLDFSVKHAEKNTQVAQTVDQTQEKKPATLFRNNFDIQERYAKIVEIYGWRAQVHGDPFKLKWVSCFVSLKHSLRKSIIHPKYPYAFKCGVDPSENLGSPRLIFAANLLLPTDDLMKLPGIFLLTLQLLQPMSCSGKFPVKLSVPEETAIRTTIGNIPSEYRSKAGSYPTVPINEQNFFQVTETGGILINKIIDLESLCMEYQLCCTTDTCVIHSQFISSDSDPIVMNLEVTIEDIDDKHPQCGSNDNLVVRENDTSAEVSFSAVDEDFSSTHNRMSYTLRGNDSLSDYFFLPKPEKSTLQVRAALDYEQMQTVSGFVNVCNTAGKNCANCRLNIKVEDVDDNEPRFQKHSYTKRIFENHPLNLLVLKVIAEDPDEGSSQFYSMNEHPQFYIEPNGEIYLKKAFYMRSLVDVYRFKVMVTSRSGQAPTDQANVTIEVEDVNDNAPVLTRLGSVDSIEENKNISDQTVLFRFSVTDKDKGDNGKVECNLEKHLDQLSLQSIANIKGAFQVTVKSGADQSFDAEKMSALTIAIKCYDHGKPMKSVEAEHLIKIKDINEYPPKMAKTEFRSAVPEDAPIGYLVTKVSRLFYTQFDSRICIMISRIS</sequence>
<evidence type="ECO:0000256" key="8">
    <source>
        <dbReference type="PROSITE-ProRule" id="PRU00043"/>
    </source>
</evidence>
<dbReference type="PANTHER" id="PTHR24028">
    <property type="entry name" value="CADHERIN-87A"/>
    <property type="match status" value="1"/>
</dbReference>
<dbReference type="InterPro" id="IPR020894">
    <property type="entry name" value="Cadherin_CS"/>
</dbReference>
<dbReference type="SUPFAM" id="SSF49313">
    <property type="entry name" value="Cadherin-like"/>
    <property type="match status" value="3"/>
</dbReference>
<proteinExistence type="predicted"/>
<evidence type="ECO:0000256" key="2">
    <source>
        <dbReference type="ARBA" id="ARBA00022692"/>
    </source>
</evidence>
<keyword evidence="12" id="KW-1185">Reference proteome</keyword>
<dbReference type="EMBL" id="JBJKFK010000705">
    <property type="protein sequence ID" value="KAL3315618.1"/>
    <property type="molecule type" value="Genomic_DNA"/>
</dbReference>
<dbReference type="InterPro" id="IPR050174">
    <property type="entry name" value="Protocadherin/Cadherin-CA"/>
</dbReference>
<dbReference type="PANTHER" id="PTHR24028:SF328">
    <property type="entry name" value="CADHERIN-3"/>
    <property type="match status" value="1"/>
</dbReference>
<keyword evidence="2" id="KW-0812">Transmembrane</keyword>
<protein>
    <recommendedName>
        <fullName evidence="10">Cadherin domain-containing protein</fullName>
    </recommendedName>
</protein>
<evidence type="ECO:0000256" key="6">
    <source>
        <dbReference type="ARBA" id="ARBA00023136"/>
    </source>
</evidence>
<dbReference type="PROSITE" id="PS50268">
    <property type="entry name" value="CADHERIN_2"/>
    <property type="match status" value="3"/>
</dbReference>
<evidence type="ECO:0000256" key="5">
    <source>
        <dbReference type="ARBA" id="ARBA00022989"/>
    </source>
</evidence>
<evidence type="ECO:0000256" key="1">
    <source>
        <dbReference type="ARBA" id="ARBA00004167"/>
    </source>
</evidence>
<keyword evidence="7" id="KW-0325">Glycoprotein</keyword>
<comment type="caution">
    <text evidence="11">The sequence shown here is derived from an EMBL/GenBank/DDBJ whole genome shotgun (WGS) entry which is preliminary data.</text>
</comment>
<evidence type="ECO:0000256" key="3">
    <source>
        <dbReference type="ARBA" id="ARBA00022737"/>
    </source>
</evidence>
<feature type="compositionally biased region" description="Basic and acidic residues" evidence="9">
    <location>
        <begin position="106"/>
        <end position="117"/>
    </location>
</feature>
<dbReference type="PROSITE" id="PS00232">
    <property type="entry name" value="CADHERIN_1"/>
    <property type="match status" value="1"/>
</dbReference>
<feature type="domain" description="Cadherin" evidence="10">
    <location>
        <begin position="581"/>
        <end position="687"/>
    </location>
</feature>
<dbReference type="SMART" id="SM00112">
    <property type="entry name" value="CA"/>
    <property type="match status" value="3"/>
</dbReference>
<keyword evidence="4 8" id="KW-0106">Calcium</keyword>
<dbReference type="PRINTS" id="PR00205">
    <property type="entry name" value="CADHERIN"/>
</dbReference>
<keyword evidence="6" id="KW-0472">Membrane</keyword>
<feature type="domain" description="Cadherin" evidence="10">
    <location>
        <begin position="377"/>
        <end position="473"/>
    </location>
</feature>
<reference evidence="11 12" key="1">
    <citation type="submission" date="2024-11" db="EMBL/GenBank/DDBJ databases">
        <title>Adaptive evolution of stress response genes in parasites aligns with host niche diversity.</title>
        <authorList>
            <person name="Hahn C."/>
            <person name="Resl P."/>
        </authorList>
    </citation>
    <scope>NUCLEOTIDE SEQUENCE [LARGE SCALE GENOMIC DNA]</scope>
    <source>
        <strain evidence="11">EGGRZ-B1_66</strain>
        <tissue evidence="11">Body</tissue>
    </source>
</reference>
<dbReference type="Proteomes" id="UP001626550">
    <property type="component" value="Unassembled WGS sequence"/>
</dbReference>